<evidence type="ECO:0000256" key="6">
    <source>
        <dbReference type="ARBA" id="ARBA00022840"/>
    </source>
</evidence>
<dbReference type="InterPro" id="IPR000719">
    <property type="entry name" value="Prot_kinase_dom"/>
</dbReference>
<feature type="domain" description="Protein kinase" evidence="11">
    <location>
        <begin position="163"/>
        <end position="483"/>
    </location>
</feature>
<keyword evidence="4" id="KW-0547">Nucleotide-binding</keyword>
<dbReference type="PROSITE" id="PS00108">
    <property type="entry name" value="PROTEIN_KINASE_ST"/>
    <property type="match status" value="1"/>
</dbReference>
<keyword evidence="7" id="KW-0652">Protein synthesis inhibitor</keyword>
<dbReference type="GO" id="GO:0005737">
    <property type="term" value="C:cytoplasm"/>
    <property type="evidence" value="ECO:0007669"/>
    <property type="project" value="TreeGrafter"/>
</dbReference>
<dbReference type="OrthoDB" id="9801841at2"/>
<accession>A0A5S5MDY5</accession>
<dbReference type="GO" id="GO:0006950">
    <property type="term" value="P:response to stress"/>
    <property type="evidence" value="ECO:0007669"/>
    <property type="project" value="UniProtKB-ARBA"/>
</dbReference>
<evidence type="ECO:0000256" key="5">
    <source>
        <dbReference type="ARBA" id="ARBA00022777"/>
    </source>
</evidence>
<evidence type="ECO:0000256" key="7">
    <source>
        <dbReference type="ARBA" id="ARBA00023193"/>
    </source>
</evidence>
<comment type="catalytic activity">
    <reaction evidence="10">
        <text>L-seryl-[protein] + ATP = O-phospho-L-seryl-[protein] + ADP + H(+)</text>
        <dbReference type="Rhea" id="RHEA:17989"/>
        <dbReference type="Rhea" id="RHEA-COMP:9863"/>
        <dbReference type="Rhea" id="RHEA-COMP:11604"/>
        <dbReference type="ChEBI" id="CHEBI:15378"/>
        <dbReference type="ChEBI" id="CHEBI:29999"/>
        <dbReference type="ChEBI" id="CHEBI:30616"/>
        <dbReference type="ChEBI" id="CHEBI:83421"/>
        <dbReference type="ChEBI" id="CHEBI:456216"/>
        <dbReference type="EC" id="2.7.11.1"/>
    </reaction>
    <physiologicalReaction direction="left-to-right" evidence="10">
        <dbReference type="Rhea" id="RHEA:17990"/>
    </physiologicalReaction>
</comment>
<evidence type="ECO:0000256" key="4">
    <source>
        <dbReference type="ARBA" id="ARBA00022741"/>
    </source>
</evidence>
<keyword evidence="6" id="KW-0067">ATP-binding</keyword>
<dbReference type="GO" id="GO:0005524">
    <property type="term" value="F:ATP binding"/>
    <property type="evidence" value="ECO:0007669"/>
    <property type="project" value="UniProtKB-KW"/>
</dbReference>
<comment type="catalytic activity">
    <reaction evidence="9">
        <text>L-threonyl-[protein] + ATP = O-phospho-L-threonyl-[protein] + ADP + H(+)</text>
        <dbReference type="Rhea" id="RHEA:46608"/>
        <dbReference type="Rhea" id="RHEA-COMP:11060"/>
        <dbReference type="Rhea" id="RHEA-COMP:11605"/>
        <dbReference type="ChEBI" id="CHEBI:15378"/>
        <dbReference type="ChEBI" id="CHEBI:30013"/>
        <dbReference type="ChEBI" id="CHEBI:30616"/>
        <dbReference type="ChEBI" id="CHEBI:61977"/>
        <dbReference type="ChEBI" id="CHEBI:456216"/>
        <dbReference type="EC" id="2.7.11.1"/>
    </reaction>
    <physiologicalReaction direction="left-to-right" evidence="9">
        <dbReference type="Rhea" id="RHEA:46609"/>
    </physiologicalReaction>
</comment>
<proteinExistence type="inferred from homology"/>
<dbReference type="SMART" id="SM00220">
    <property type="entry name" value="S_TKc"/>
    <property type="match status" value="1"/>
</dbReference>
<keyword evidence="2" id="KW-0723">Serine/threonine-protein kinase</keyword>
<dbReference type="GO" id="GO:0004674">
    <property type="term" value="F:protein serine/threonine kinase activity"/>
    <property type="evidence" value="ECO:0007669"/>
    <property type="project" value="UniProtKB-KW"/>
</dbReference>
<evidence type="ECO:0000256" key="2">
    <source>
        <dbReference type="ARBA" id="ARBA00022527"/>
    </source>
</evidence>
<sequence length="510" mass="57514">MAKAQELKVKADYRGPSSRRKFSPTSIQIAWQGPELRYKDGFFWKKIAFKDVKGWEVVAEPGTKCDQNGMIIVLHIIKLHIGGSVLEFAISPDEFEFCVYWIIRSLIKHSNLLLAEEQIKHSPLLGRHRDKVMLRQNLSVFEKSHRYFMDALNSFEMTPEEKQRFLKHSGKGEGGTSFGKTISSLSGGGSGANISVVMKMLEPLEIGGVWGEKPVVAKTLNLSDWSAPFNKNTDKLLIKDLIREASVLALLGKHPNIVGLVDAAIYEDPISHEGRLCLYMEKGLFDIEHLEKGALTLDKMMRYTQGILEGISYMHKFRIFHMDMKPANVIISEDDVAKIIDFGLARGAVLQNKSDRFQSKGWYGEGTSGYICPESWDWDSNPRDKKTGEGDLVRKDSYAVGMTIINGLIAPFMGWDKVNGEMFEEKNDVLRRIESLQDKFSRENKILVSKGIGALAEIALGLIAKKPEDRWTVTGALEVLDTLQNKERLELHRVRMSSSSKEPCCRQGRS</sequence>
<gene>
    <name evidence="12" type="ORF">FIM25_12850</name>
</gene>
<evidence type="ECO:0000256" key="8">
    <source>
        <dbReference type="ARBA" id="ARBA00037982"/>
    </source>
</evidence>
<dbReference type="InterPro" id="IPR050339">
    <property type="entry name" value="CC_SR_Kinase"/>
</dbReference>
<dbReference type="InterPro" id="IPR008271">
    <property type="entry name" value="Ser/Thr_kinase_AS"/>
</dbReference>
<keyword evidence="5 12" id="KW-0418">Kinase</keyword>
<keyword evidence="3" id="KW-0808">Transferase</keyword>
<reference evidence="12 13" key="1">
    <citation type="submission" date="2019-06" db="EMBL/GenBank/DDBJ databases">
        <title>Desulfobotulus mexicanus sp. nov., a novel sulfate-reducing bacterium isolated from the sediment of an alkaline crater lake in Mexico.</title>
        <authorList>
            <person name="Hirschler-Rea A."/>
        </authorList>
    </citation>
    <scope>NUCLEOTIDE SEQUENCE [LARGE SCALE GENOMIC DNA]</scope>
    <source>
        <strain evidence="12 13">PAR22N</strain>
    </source>
</reference>
<evidence type="ECO:0000259" key="11">
    <source>
        <dbReference type="PROSITE" id="PS50011"/>
    </source>
</evidence>
<evidence type="ECO:0000256" key="9">
    <source>
        <dbReference type="ARBA" id="ARBA00048659"/>
    </source>
</evidence>
<dbReference type="PROSITE" id="PS50011">
    <property type="entry name" value="PROTEIN_KINASE_DOM"/>
    <property type="match status" value="1"/>
</dbReference>
<keyword evidence="13" id="KW-1185">Reference proteome</keyword>
<protein>
    <recommendedName>
        <fullName evidence="1">non-specific serine/threonine protein kinase</fullName>
        <ecNumber evidence="1">2.7.11.1</ecNumber>
    </recommendedName>
</protein>
<evidence type="ECO:0000256" key="10">
    <source>
        <dbReference type="ARBA" id="ARBA00048977"/>
    </source>
</evidence>
<dbReference type="SUPFAM" id="SSF56112">
    <property type="entry name" value="Protein kinase-like (PK-like)"/>
    <property type="match status" value="1"/>
</dbReference>
<name>A0A5S5MDY5_9BACT</name>
<dbReference type="AlphaFoldDB" id="A0A5S5MDY5"/>
<evidence type="ECO:0000313" key="13">
    <source>
        <dbReference type="Proteomes" id="UP000321899"/>
    </source>
</evidence>
<evidence type="ECO:0000256" key="1">
    <source>
        <dbReference type="ARBA" id="ARBA00012513"/>
    </source>
</evidence>
<dbReference type="InterPro" id="IPR011009">
    <property type="entry name" value="Kinase-like_dom_sf"/>
</dbReference>
<dbReference type="GO" id="GO:0017148">
    <property type="term" value="P:negative regulation of translation"/>
    <property type="evidence" value="ECO:0007669"/>
    <property type="project" value="UniProtKB-KW"/>
</dbReference>
<dbReference type="RefSeq" id="WP_139449981.1">
    <property type="nucleotide sequence ID" value="NZ_VDMB01000018.1"/>
</dbReference>
<dbReference type="Pfam" id="PF00069">
    <property type="entry name" value="Pkinase"/>
    <property type="match status" value="1"/>
</dbReference>
<dbReference type="Proteomes" id="UP000321899">
    <property type="component" value="Unassembled WGS sequence"/>
</dbReference>
<organism evidence="12 13">
    <name type="scientific">Desulfobotulus mexicanus</name>
    <dbReference type="NCBI Taxonomy" id="2586642"/>
    <lineage>
        <taxon>Bacteria</taxon>
        <taxon>Pseudomonadati</taxon>
        <taxon>Thermodesulfobacteriota</taxon>
        <taxon>Desulfobacteria</taxon>
        <taxon>Desulfobacterales</taxon>
        <taxon>Desulfobacteraceae</taxon>
        <taxon>Desulfobotulus</taxon>
    </lineage>
</organism>
<dbReference type="PANTHER" id="PTHR11042:SF160">
    <property type="entry name" value="EUKARYOTIC TRANSLATION INITIATION FACTOR 2-ALPHA KINASE 1"/>
    <property type="match status" value="1"/>
</dbReference>
<dbReference type="EC" id="2.7.11.1" evidence="1"/>
<comment type="similarity">
    <text evidence="8">Belongs to the protein kinase superfamily. Ser/Thr protein kinase family. GCN2 subfamily.</text>
</comment>
<evidence type="ECO:0000313" key="12">
    <source>
        <dbReference type="EMBL" id="TYT73922.1"/>
    </source>
</evidence>
<dbReference type="EMBL" id="VDMB01000018">
    <property type="protein sequence ID" value="TYT73922.1"/>
    <property type="molecule type" value="Genomic_DNA"/>
</dbReference>
<dbReference type="GO" id="GO:0006796">
    <property type="term" value="P:phosphate-containing compound metabolic process"/>
    <property type="evidence" value="ECO:0007669"/>
    <property type="project" value="UniProtKB-ARBA"/>
</dbReference>
<evidence type="ECO:0000256" key="3">
    <source>
        <dbReference type="ARBA" id="ARBA00022679"/>
    </source>
</evidence>
<dbReference type="Gene3D" id="1.10.510.10">
    <property type="entry name" value="Transferase(Phosphotransferase) domain 1"/>
    <property type="match status" value="1"/>
</dbReference>
<dbReference type="PANTHER" id="PTHR11042">
    <property type="entry name" value="EUKARYOTIC TRANSLATION INITIATION FACTOR 2-ALPHA KINASE EIF2-ALPHA KINASE -RELATED"/>
    <property type="match status" value="1"/>
</dbReference>
<comment type="caution">
    <text evidence="12">The sequence shown here is derived from an EMBL/GenBank/DDBJ whole genome shotgun (WGS) entry which is preliminary data.</text>
</comment>